<evidence type="ECO:0000256" key="1">
    <source>
        <dbReference type="PROSITE-ProRule" id="PRU00042"/>
    </source>
</evidence>
<accession>A0AAW2GYS2</accession>
<gene>
    <name evidence="3" type="ORF">PUN28_000309</name>
</gene>
<dbReference type="SMART" id="SM00355">
    <property type="entry name" value="ZnF_C2H2"/>
    <property type="match status" value="2"/>
</dbReference>
<proteinExistence type="predicted"/>
<dbReference type="InterPro" id="IPR013087">
    <property type="entry name" value="Znf_C2H2_type"/>
</dbReference>
<sequence length="113" mass="13137">MYLRLVAENQLTKETIKTTREIDNLTRVCPDDVAVEEMQNALPLTEVNSNQVTAGNRDYYCPRCGNAYTRLHSLNRHIKFECGVEPQFECPICQKKSKHKHNLLLHMKTHQKP</sequence>
<dbReference type="Proteomes" id="UP001430953">
    <property type="component" value="Unassembled WGS sequence"/>
</dbReference>
<dbReference type="Pfam" id="PF00096">
    <property type="entry name" value="zf-C2H2"/>
    <property type="match status" value="2"/>
</dbReference>
<dbReference type="EMBL" id="JADYXP020000001">
    <property type="protein sequence ID" value="KAL0132465.1"/>
    <property type="molecule type" value="Genomic_DNA"/>
</dbReference>
<reference evidence="3 4" key="1">
    <citation type="submission" date="2023-03" db="EMBL/GenBank/DDBJ databases">
        <title>High recombination rates correlate with genetic variation in Cardiocondyla obscurior ants.</title>
        <authorList>
            <person name="Errbii M."/>
        </authorList>
    </citation>
    <scope>NUCLEOTIDE SEQUENCE [LARGE SCALE GENOMIC DNA]</scope>
    <source>
        <strain evidence="3">Alpha-2009</strain>
        <tissue evidence="3">Whole body</tissue>
    </source>
</reference>
<dbReference type="GO" id="GO:0008270">
    <property type="term" value="F:zinc ion binding"/>
    <property type="evidence" value="ECO:0007669"/>
    <property type="project" value="UniProtKB-KW"/>
</dbReference>
<protein>
    <recommendedName>
        <fullName evidence="2">C2H2-type domain-containing protein</fullName>
    </recommendedName>
</protein>
<dbReference type="PROSITE" id="PS50157">
    <property type="entry name" value="ZINC_FINGER_C2H2_2"/>
    <property type="match status" value="2"/>
</dbReference>
<dbReference type="AlphaFoldDB" id="A0AAW2GYS2"/>
<dbReference type="Gene3D" id="3.30.160.60">
    <property type="entry name" value="Classic Zinc Finger"/>
    <property type="match status" value="1"/>
</dbReference>
<comment type="caution">
    <text evidence="3">The sequence shown here is derived from an EMBL/GenBank/DDBJ whole genome shotgun (WGS) entry which is preliminary data.</text>
</comment>
<organism evidence="3 4">
    <name type="scientific">Cardiocondyla obscurior</name>
    <dbReference type="NCBI Taxonomy" id="286306"/>
    <lineage>
        <taxon>Eukaryota</taxon>
        <taxon>Metazoa</taxon>
        <taxon>Ecdysozoa</taxon>
        <taxon>Arthropoda</taxon>
        <taxon>Hexapoda</taxon>
        <taxon>Insecta</taxon>
        <taxon>Pterygota</taxon>
        <taxon>Neoptera</taxon>
        <taxon>Endopterygota</taxon>
        <taxon>Hymenoptera</taxon>
        <taxon>Apocrita</taxon>
        <taxon>Aculeata</taxon>
        <taxon>Formicoidea</taxon>
        <taxon>Formicidae</taxon>
        <taxon>Myrmicinae</taxon>
        <taxon>Cardiocondyla</taxon>
    </lineage>
</organism>
<keyword evidence="1" id="KW-0862">Zinc</keyword>
<keyword evidence="1" id="KW-0479">Metal-binding</keyword>
<feature type="domain" description="C2H2-type" evidence="2">
    <location>
        <begin position="88"/>
        <end position="113"/>
    </location>
</feature>
<keyword evidence="1" id="KW-0863">Zinc-finger</keyword>
<feature type="domain" description="C2H2-type" evidence="2">
    <location>
        <begin position="59"/>
        <end position="86"/>
    </location>
</feature>
<name>A0AAW2GYS2_9HYME</name>
<evidence type="ECO:0000313" key="4">
    <source>
        <dbReference type="Proteomes" id="UP001430953"/>
    </source>
</evidence>
<evidence type="ECO:0000259" key="2">
    <source>
        <dbReference type="PROSITE" id="PS50157"/>
    </source>
</evidence>
<dbReference type="SUPFAM" id="SSF57667">
    <property type="entry name" value="beta-beta-alpha zinc fingers"/>
    <property type="match status" value="1"/>
</dbReference>
<dbReference type="InterPro" id="IPR036236">
    <property type="entry name" value="Znf_C2H2_sf"/>
</dbReference>
<keyword evidence="4" id="KW-1185">Reference proteome</keyword>
<evidence type="ECO:0000313" key="3">
    <source>
        <dbReference type="EMBL" id="KAL0132465.1"/>
    </source>
</evidence>